<reference evidence="1" key="1">
    <citation type="submission" date="2022-03" db="EMBL/GenBank/DDBJ databases">
        <authorList>
            <person name="Lindestad O."/>
        </authorList>
    </citation>
    <scope>NUCLEOTIDE SEQUENCE</scope>
</reference>
<organism evidence="1 2">
    <name type="scientific">Pararge aegeria aegeria</name>
    <dbReference type="NCBI Taxonomy" id="348720"/>
    <lineage>
        <taxon>Eukaryota</taxon>
        <taxon>Metazoa</taxon>
        <taxon>Ecdysozoa</taxon>
        <taxon>Arthropoda</taxon>
        <taxon>Hexapoda</taxon>
        <taxon>Insecta</taxon>
        <taxon>Pterygota</taxon>
        <taxon>Neoptera</taxon>
        <taxon>Endopterygota</taxon>
        <taxon>Lepidoptera</taxon>
        <taxon>Glossata</taxon>
        <taxon>Ditrysia</taxon>
        <taxon>Papilionoidea</taxon>
        <taxon>Nymphalidae</taxon>
        <taxon>Satyrinae</taxon>
        <taxon>Satyrini</taxon>
        <taxon>Parargina</taxon>
        <taxon>Pararge</taxon>
    </lineage>
</organism>
<dbReference type="Proteomes" id="UP000838756">
    <property type="component" value="Unassembled WGS sequence"/>
</dbReference>
<name>A0A8S4QWC9_9NEOP</name>
<keyword evidence="2" id="KW-1185">Reference proteome</keyword>
<dbReference type="OrthoDB" id="10014409at2759"/>
<comment type="caution">
    <text evidence="1">The sequence shown here is derived from an EMBL/GenBank/DDBJ whole genome shotgun (WGS) entry which is preliminary data.</text>
</comment>
<accession>A0A8S4QWC9</accession>
<evidence type="ECO:0000313" key="1">
    <source>
        <dbReference type="EMBL" id="CAH2224172.1"/>
    </source>
</evidence>
<protein>
    <submittedName>
        <fullName evidence="1">Jg23407 protein</fullName>
    </submittedName>
</protein>
<dbReference type="EMBL" id="CAKXAJ010020677">
    <property type="protein sequence ID" value="CAH2224172.1"/>
    <property type="molecule type" value="Genomic_DNA"/>
</dbReference>
<sequence>MVLLGPTAGSIRELLKVCEDYATSHGLIYNVAKSEYLIFKAPRKQVQYEPIITLKGAVLNRVTQFKYLGHYLTEDLKDHVDKERERRSLAVKCNMLARRFARCSKEVKVTLFKAYCQTFYTGGLWVKYTQRALNTLRVQYNNGFRILLGLPRFCSASGMFAQERIDDFYAIIRKKTASLLTRLRSSSNSILNMLAGKFDSPILQHFMSVLVR</sequence>
<gene>
    <name evidence="1" type="primary">jg23407</name>
    <name evidence="1" type="ORF">PAEG_LOCUS6862</name>
</gene>
<dbReference type="AlphaFoldDB" id="A0A8S4QWC9"/>
<proteinExistence type="predicted"/>
<evidence type="ECO:0000313" key="2">
    <source>
        <dbReference type="Proteomes" id="UP000838756"/>
    </source>
</evidence>